<gene>
    <name evidence="4" type="ORF">SAMN04488134_10479</name>
</gene>
<dbReference type="PRINTS" id="PR00081">
    <property type="entry name" value="GDHRDH"/>
</dbReference>
<dbReference type="InterPro" id="IPR051911">
    <property type="entry name" value="SDR_oxidoreductase"/>
</dbReference>
<dbReference type="SUPFAM" id="SSF51735">
    <property type="entry name" value="NAD(P)-binding Rossmann-fold domains"/>
    <property type="match status" value="1"/>
</dbReference>
<dbReference type="InterPro" id="IPR002347">
    <property type="entry name" value="SDR_fam"/>
</dbReference>
<evidence type="ECO:0000256" key="3">
    <source>
        <dbReference type="RuleBase" id="RU000363"/>
    </source>
</evidence>
<dbReference type="PROSITE" id="PS00061">
    <property type="entry name" value="ADH_SHORT"/>
    <property type="match status" value="1"/>
</dbReference>
<evidence type="ECO:0000256" key="1">
    <source>
        <dbReference type="ARBA" id="ARBA00006484"/>
    </source>
</evidence>
<dbReference type="Proteomes" id="UP000199300">
    <property type="component" value="Unassembled WGS sequence"/>
</dbReference>
<evidence type="ECO:0000313" key="5">
    <source>
        <dbReference type="Proteomes" id="UP000199300"/>
    </source>
</evidence>
<keyword evidence="2" id="KW-0560">Oxidoreductase</keyword>
<comment type="similarity">
    <text evidence="1 3">Belongs to the short-chain dehydrogenases/reductases (SDR) family.</text>
</comment>
<reference evidence="4 5" key="1">
    <citation type="submission" date="2016-10" db="EMBL/GenBank/DDBJ databases">
        <authorList>
            <person name="de Groot N.N."/>
        </authorList>
    </citation>
    <scope>NUCLEOTIDE SEQUENCE [LARGE SCALE GENOMIC DNA]</scope>
    <source>
        <strain evidence="4 5">CGMCC 1.10434</strain>
    </source>
</reference>
<dbReference type="AlphaFoldDB" id="A0A1H8M9S1"/>
<dbReference type="InterPro" id="IPR020904">
    <property type="entry name" value="Sc_DH/Rdtase_CS"/>
</dbReference>
<sequence length="273" mass="30546">MKKAVITGTNSGFGFLTTLELLEANYYVIATMRMTADSSRLLAEARKRGLANNLEIYRLDVTELENVLNFKDYLAEQHTHIDVLINNAGYCQGGFIDNLADAQWRHQLDVNVNGVFSLTHHLLPLLKLSDRAQIINIGSISGYIGLPGMSAYCASKFALAGFSESLRIELLKDNIFVSLVAPASFKTAIWSKGLAQINETQSTLKKTVLNYALQARDKGQDPKAVANLIKRICQSRKPKLYYTIGKGAHLLLLVKRLLPWRTLEYFILKRLAK</sequence>
<dbReference type="STRING" id="872970.SAMN04488134_10479"/>
<accession>A0A1H8M9S1</accession>
<dbReference type="Pfam" id="PF00106">
    <property type="entry name" value="adh_short"/>
    <property type="match status" value="1"/>
</dbReference>
<organism evidence="4 5">
    <name type="scientific">Amphibacillus marinus</name>
    <dbReference type="NCBI Taxonomy" id="872970"/>
    <lineage>
        <taxon>Bacteria</taxon>
        <taxon>Bacillati</taxon>
        <taxon>Bacillota</taxon>
        <taxon>Bacilli</taxon>
        <taxon>Bacillales</taxon>
        <taxon>Bacillaceae</taxon>
        <taxon>Amphibacillus</taxon>
    </lineage>
</organism>
<dbReference type="RefSeq" id="WP_091496453.1">
    <property type="nucleotide sequence ID" value="NZ_FODJ01000004.1"/>
</dbReference>
<evidence type="ECO:0000313" key="4">
    <source>
        <dbReference type="EMBL" id="SEO13968.1"/>
    </source>
</evidence>
<keyword evidence="5" id="KW-1185">Reference proteome</keyword>
<dbReference type="InterPro" id="IPR036291">
    <property type="entry name" value="NAD(P)-bd_dom_sf"/>
</dbReference>
<dbReference type="GO" id="GO:0016491">
    <property type="term" value="F:oxidoreductase activity"/>
    <property type="evidence" value="ECO:0007669"/>
    <property type="project" value="UniProtKB-KW"/>
</dbReference>
<dbReference type="EMBL" id="FODJ01000004">
    <property type="protein sequence ID" value="SEO13968.1"/>
    <property type="molecule type" value="Genomic_DNA"/>
</dbReference>
<protein>
    <submittedName>
        <fullName evidence="4">NADP-dependent 3-hydroxy acid dehydrogenase YdfG</fullName>
    </submittedName>
</protein>
<dbReference type="PANTHER" id="PTHR43976:SF16">
    <property type="entry name" value="SHORT-CHAIN DEHYDROGENASE_REDUCTASE FAMILY PROTEIN"/>
    <property type="match status" value="1"/>
</dbReference>
<dbReference type="PANTHER" id="PTHR43976">
    <property type="entry name" value="SHORT CHAIN DEHYDROGENASE"/>
    <property type="match status" value="1"/>
</dbReference>
<proteinExistence type="inferred from homology"/>
<dbReference type="Gene3D" id="3.40.50.720">
    <property type="entry name" value="NAD(P)-binding Rossmann-like Domain"/>
    <property type="match status" value="1"/>
</dbReference>
<dbReference type="OrthoDB" id="9775296at2"/>
<evidence type="ECO:0000256" key="2">
    <source>
        <dbReference type="ARBA" id="ARBA00023002"/>
    </source>
</evidence>
<name>A0A1H8M9S1_9BACI</name>
<dbReference type="PRINTS" id="PR00080">
    <property type="entry name" value="SDRFAMILY"/>
</dbReference>